<comment type="caution">
    <text evidence="2">The sequence shown here is derived from an EMBL/GenBank/DDBJ whole genome shotgun (WGS) entry which is preliminary data.</text>
</comment>
<protein>
    <submittedName>
        <fullName evidence="2">Uncharacterized protein</fullName>
    </submittedName>
</protein>
<organism evidence="2 3">
    <name type="scientific">Mesorhizobium ventifaucium</name>
    <dbReference type="NCBI Taxonomy" id="666020"/>
    <lineage>
        <taxon>Bacteria</taxon>
        <taxon>Pseudomonadati</taxon>
        <taxon>Pseudomonadota</taxon>
        <taxon>Alphaproteobacteria</taxon>
        <taxon>Hyphomicrobiales</taxon>
        <taxon>Phyllobacteriaceae</taxon>
        <taxon>Mesorhizobium</taxon>
    </lineage>
</organism>
<dbReference type="EMBL" id="CAKXZS010000051">
    <property type="protein sequence ID" value="CAH2406792.1"/>
    <property type="molecule type" value="Genomic_DNA"/>
</dbReference>
<evidence type="ECO:0000256" key="1">
    <source>
        <dbReference type="SAM" id="MobiDB-lite"/>
    </source>
</evidence>
<reference evidence="2" key="1">
    <citation type="submission" date="2022-03" db="EMBL/GenBank/DDBJ databases">
        <authorList>
            <person name="Brunel B."/>
        </authorList>
    </citation>
    <scope>NUCLEOTIDE SEQUENCE</scope>
    <source>
        <strain evidence="2">STM4922sample</strain>
    </source>
</reference>
<dbReference type="Proteomes" id="UP001152604">
    <property type="component" value="Unassembled WGS sequence"/>
</dbReference>
<evidence type="ECO:0000313" key="2">
    <source>
        <dbReference type="EMBL" id="CAH2406792.1"/>
    </source>
</evidence>
<accession>A0ABM9EC08</accession>
<sequence length="92" mass="9379">MPNKPSARDRSNAGSGGPQALQRTAADFRCGAHCVGFPSNGCCSLAYLESQGYGLSFAPFAHGSSAAAFRLAGDLAAQNTEICPIGDCAALR</sequence>
<feature type="region of interest" description="Disordered" evidence="1">
    <location>
        <begin position="1"/>
        <end position="20"/>
    </location>
</feature>
<gene>
    <name evidence="2" type="ORF">MES4922_550030</name>
</gene>
<keyword evidence="3" id="KW-1185">Reference proteome</keyword>
<feature type="compositionally biased region" description="Basic and acidic residues" evidence="1">
    <location>
        <begin position="1"/>
        <end position="11"/>
    </location>
</feature>
<name>A0ABM9EC08_9HYPH</name>
<evidence type="ECO:0000313" key="3">
    <source>
        <dbReference type="Proteomes" id="UP001152604"/>
    </source>
</evidence>
<proteinExistence type="predicted"/>